<dbReference type="Pfam" id="PF19305">
    <property type="entry name" value="MmgE_PrpD_C"/>
    <property type="match status" value="1"/>
</dbReference>
<sequence length="469" mass="49842">MTTSVTGELVAFATALRAQDIPESIQHKVSLHLLDALACGWAACDSPVMQPILAAAKLSGGSGGSFVFGQADGFSPLAAAFANASLINGLDHDDGVEIDGKGLGHPGATLVAAALAALDLRESSIAGAELITALTVGFEVNNRLIQAIQPSVARFNQVYGVAQHQSIGAALVAGLLLDLDAERLHHAVGLAAALTPLPSLHKYNWQQRPLMALKDAVAPAAQAGVQAAILAHSGITGSRDVLDGEQGFWRMIGSDRFRPEVLTTDLGKHWYAGYGSFKRYPACRWLACALESMDDVMAQTGWQAGEIERIEVQTFPRLVDDMMDRTPRNATDAQFSLPWTLAAVALRLPPGAEWYSPQTRGSAQMSALVAKVTAQIDEEFTGRMCGPARQPGARVIVHHRSGASVRQERYTPLGSADRPLDEAEIIAKARRNIAGHLPPSAPLIEMLTDVASLSATRFDSARQLAGGQR</sequence>
<keyword evidence="5" id="KW-1185">Reference proteome</keyword>
<dbReference type="AlphaFoldDB" id="A0A2S9IGG2"/>
<feature type="domain" description="MmgE/PrpD N-terminal" evidence="2">
    <location>
        <begin position="8"/>
        <end position="255"/>
    </location>
</feature>
<evidence type="ECO:0000313" key="4">
    <source>
        <dbReference type="EMBL" id="PRD16886.1"/>
    </source>
</evidence>
<comment type="caution">
    <text evidence="4">The sequence shown here is derived from an EMBL/GenBank/DDBJ whole genome shotgun (WGS) entry which is preliminary data.</text>
</comment>
<accession>A0A2S9IGG2</accession>
<dbReference type="Gene3D" id="1.10.4100.10">
    <property type="entry name" value="2-methylcitrate dehydratase PrpD"/>
    <property type="match status" value="1"/>
</dbReference>
<name>A0A2S9IGG2_9GAMM</name>
<feature type="domain" description="MmgE/PrpD C-terminal" evidence="3">
    <location>
        <begin position="280"/>
        <end position="440"/>
    </location>
</feature>
<dbReference type="InterPro" id="IPR036148">
    <property type="entry name" value="MmgE/PrpD_sf"/>
</dbReference>
<dbReference type="Gene3D" id="3.30.1330.120">
    <property type="entry name" value="2-methylcitrate dehydratase PrpD"/>
    <property type="match status" value="1"/>
</dbReference>
<gene>
    <name evidence="4" type="ORF">CQW29_04260</name>
</gene>
<comment type="similarity">
    <text evidence="1">Belongs to the PrpD family.</text>
</comment>
<organism evidence="4 5">
    <name type="scientific">Pantoea coffeiphila</name>
    <dbReference type="NCBI Taxonomy" id="1465635"/>
    <lineage>
        <taxon>Bacteria</taxon>
        <taxon>Pseudomonadati</taxon>
        <taxon>Pseudomonadota</taxon>
        <taxon>Gammaproteobacteria</taxon>
        <taxon>Enterobacterales</taxon>
        <taxon>Erwiniaceae</taxon>
        <taxon>Pantoea</taxon>
    </lineage>
</organism>
<proteinExistence type="inferred from homology"/>
<dbReference type="InterPro" id="IPR005656">
    <property type="entry name" value="MmgE_PrpD"/>
</dbReference>
<reference evidence="4 5" key="1">
    <citation type="submission" date="2017-10" db="EMBL/GenBank/DDBJ databases">
        <title>Draft genome of two endophytic bacteria isolated from 'guarana' Paullinia cupana (Mart.) Ducke.</title>
        <authorList>
            <person name="Siqueira K.A."/>
            <person name="Liotti R.G."/>
            <person name="Mendes T.A."/>
            <person name="Soares M.A."/>
        </authorList>
    </citation>
    <scope>NUCLEOTIDE SEQUENCE [LARGE SCALE GENOMIC DNA]</scope>
    <source>
        <strain evidence="4 5">342</strain>
    </source>
</reference>
<dbReference type="InterPro" id="IPR042188">
    <property type="entry name" value="MmgE/PrpD_sf_2"/>
</dbReference>
<dbReference type="RefSeq" id="WP_105591468.1">
    <property type="nucleotide sequence ID" value="NZ_PDET01000002.1"/>
</dbReference>
<dbReference type="OrthoDB" id="9791416at2"/>
<dbReference type="Proteomes" id="UP000239181">
    <property type="component" value="Unassembled WGS sequence"/>
</dbReference>
<evidence type="ECO:0000259" key="3">
    <source>
        <dbReference type="Pfam" id="PF19305"/>
    </source>
</evidence>
<evidence type="ECO:0000256" key="1">
    <source>
        <dbReference type="ARBA" id="ARBA00006174"/>
    </source>
</evidence>
<dbReference type="InterPro" id="IPR042183">
    <property type="entry name" value="MmgE/PrpD_sf_1"/>
</dbReference>
<dbReference type="InterPro" id="IPR045337">
    <property type="entry name" value="MmgE_PrpD_C"/>
</dbReference>
<dbReference type="SUPFAM" id="SSF103378">
    <property type="entry name" value="2-methylcitrate dehydratase PrpD"/>
    <property type="match status" value="1"/>
</dbReference>
<dbReference type="InterPro" id="IPR045336">
    <property type="entry name" value="MmgE_PrpD_N"/>
</dbReference>
<dbReference type="PANTHER" id="PTHR16943:SF8">
    <property type="entry name" value="2-METHYLCITRATE DEHYDRATASE"/>
    <property type="match status" value="1"/>
</dbReference>
<protein>
    <submittedName>
        <fullName evidence="4">2-methylcitrate dehydratase</fullName>
    </submittedName>
</protein>
<dbReference type="GO" id="GO:0016829">
    <property type="term" value="F:lyase activity"/>
    <property type="evidence" value="ECO:0007669"/>
    <property type="project" value="InterPro"/>
</dbReference>
<evidence type="ECO:0000313" key="5">
    <source>
        <dbReference type="Proteomes" id="UP000239181"/>
    </source>
</evidence>
<evidence type="ECO:0000259" key="2">
    <source>
        <dbReference type="Pfam" id="PF03972"/>
    </source>
</evidence>
<dbReference type="EMBL" id="PDET01000002">
    <property type="protein sequence ID" value="PRD16886.1"/>
    <property type="molecule type" value="Genomic_DNA"/>
</dbReference>
<dbReference type="Pfam" id="PF03972">
    <property type="entry name" value="MmgE_PrpD_N"/>
    <property type="match status" value="1"/>
</dbReference>
<dbReference type="PANTHER" id="PTHR16943">
    <property type="entry name" value="2-METHYLCITRATE DEHYDRATASE-RELATED"/>
    <property type="match status" value="1"/>
</dbReference>